<dbReference type="RefSeq" id="WP_133260958.1">
    <property type="nucleotide sequence ID" value="NZ_SJCY01000001.1"/>
</dbReference>
<evidence type="ECO:0008006" key="4">
    <source>
        <dbReference type="Google" id="ProtNLM"/>
    </source>
</evidence>
<gene>
    <name evidence="2" type="ORF">EZJ43_01880</name>
</gene>
<dbReference type="AlphaFoldDB" id="A0A4R5MPZ1"/>
<accession>A0A4R5MPZ1</accession>
<evidence type="ECO:0000313" key="3">
    <source>
        <dbReference type="Proteomes" id="UP000295668"/>
    </source>
</evidence>
<proteinExistence type="predicted"/>
<feature type="signal peptide" evidence="1">
    <location>
        <begin position="1"/>
        <end position="23"/>
    </location>
</feature>
<protein>
    <recommendedName>
        <fullName evidence="4">DUF4249 family protein</fullName>
    </recommendedName>
</protein>
<dbReference type="OrthoDB" id="769814at2"/>
<organism evidence="2 3">
    <name type="scientific">Pedobacter changchengzhani</name>
    <dbReference type="NCBI Taxonomy" id="2529274"/>
    <lineage>
        <taxon>Bacteria</taxon>
        <taxon>Pseudomonadati</taxon>
        <taxon>Bacteroidota</taxon>
        <taxon>Sphingobacteriia</taxon>
        <taxon>Sphingobacteriales</taxon>
        <taxon>Sphingobacteriaceae</taxon>
        <taxon>Pedobacter</taxon>
    </lineage>
</organism>
<reference evidence="2 3" key="1">
    <citation type="submission" date="2019-02" db="EMBL/GenBank/DDBJ databases">
        <title>Pedobacter sp. nov., a novel speices isolated from soil of pinguins habitat in Antarcitica.</title>
        <authorList>
            <person name="He R.-H."/>
        </authorList>
    </citation>
    <scope>NUCLEOTIDE SEQUENCE [LARGE SCALE GENOMIC DNA]</scope>
    <source>
        <strain evidence="2 3">E01020</strain>
    </source>
</reference>
<evidence type="ECO:0000256" key="1">
    <source>
        <dbReference type="SAM" id="SignalP"/>
    </source>
</evidence>
<feature type="chain" id="PRO_5020750729" description="DUF4249 family protein" evidence="1">
    <location>
        <begin position="24"/>
        <end position="246"/>
    </location>
</feature>
<keyword evidence="1" id="KW-0732">Signal</keyword>
<dbReference type="Proteomes" id="UP000295668">
    <property type="component" value="Unassembled WGS sequence"/>
</dbReference>
<name>A0A4R5MPZ1_9SPHI</name>
<evidence type="ECO:0000313" key="2">
    <source>
        <dbReference type="EMBL" id="TDG37864.1"/>
    </source>
</evidence>
<keyword evidence="3" id="KW-1185">Reference proteome</keyword>
<dbReference type="EMBL" id="SJCY01000001">
    <property type="protein sequence ID" value="TDG37864.1"/>
    <property type="molecule type" value="Genomic_DNA"/>
</dbReference>
<comment type="caution">
    <text evidence="2">The sequence shown here is derived from an EMBL/GenBank/DDBJ whole genome shotgun (WGS) entry which is preliminary data.</text>
</comment>
<sequence>MKINTLTKVCCALIIWCFFSCNSKLSTQPVTNISLIGAKIDILQLPEDKQLNEVLVELFDSEGKSIRNEGLIIYINGDSLTLQKRQGLYYTDESRYLERDVPVKDSYVIEIQLSDGKKYPLGTINVLKQIEEKNIIVDKKGDLTKDFVVKWNNIEQVSELSVRQSIILSGFPANEENMASRNEIIIPTYGFGIYTLNHHNFSDSEGVLDLVELEFRAFKMGKTSPILLAGSEIKIHSELKKVIFFK</sequence>